<sequence length="430" mass="49478">MALPIELTDNIIDKAIAIVPPYRRERTKVLEVESALALVSHSFRQRTNMHRFATVSLVAPKSPFNIDPYINFPQILQSKVWNENTGIARHLQKIILYLEASQDYCGYDDLEHREDLFEDGAIEDLLKTLYNGDVIIGPTPAPTLVVTTNDIDLAANFPLSIRSRMNWRYIDQHFRSTLQGLLKEGSRLTRLKLEGIFVAPKTLLEGSRITHLSLTDFELVPPNKMLDIGKLKYLEILELKPRTAMEFEIFVPDSEDGQLRCLKKLIIHADVRNKKYGTSDEVLALLSAIVPKISPTCDVELFLNYFRLERERKDQRFSTIIASGNNFEYASIDRFLNEYFRASHSAIIIRLNTLFDIESDIRKKVSVDLHTFSEDCKHIVKGFFHLMDRAARHKEFAVQTSDNLKKRKNGISIVQDPYEATFSVIYTERV</sequence>
<evidence type="ECO:0000313" key="2">
    <source>
        <dbReference type="Proteomes" id="UP000807469"/>
    </source>
</evidence>
<keyword evidence="2" id="KW-1185">Reference proteome</keyword>
<proteinExistence type="predicted"/>
<dbReference type="OrthoDB" id="3129295at2759"/>
<comment type="caution">
    <text evidence="1">The sequence shown here is derived from an EMBL/GenBank/DDBJ whole genome shotgun (WGS) entry which is preliminary data.</text>
</comment>
<dbReference type="EMBL" id="MU155293">
    <property type="protein sequence ID" value="KAF9476452.1"/>
    <property type="molecule type" value="Genomic_DNA"/>
</dbReference>
<dbReference type="AlphaFoldDB" id="A0A9P6CRQ2"/>
<name>A0A9P6CRQ2_9AGAR</name>
<organism evidence="1 2">
    <name type="scientific">Pholiota conissans</name>
    <dbReference type="NCBI Taxonomy" id="109636"/>
    <lineage>
        <taxon>Eukaryota</taxon>
        <taxon>Fungi</taxon>
        <taxon>Dikarya</taxon>
        <taxon>Basidiomycota</taxon>
        <taxon>Agaricomycotina</taxon>
        <taxon>Agaricomycetes</taxon>
        <taxon>Agaricomycetidae</taxon>
        <taxon>Agaricales</taxon>
        <taxon>Agaricineae</taxon>
        <taxon>Strophariaceae</taxon>
        <taxon>Pholiota</taxon>
    </lineage>
</organism>
<accession>A0A9P6CRQ2</accession>
<gene>
    <name evidence="1" type="ORF">BDN70DRAFT_882345</name>
</gene>
<dbReference type="Proteomes" id="UP000807469">
    <property type="component" value="Unassembled WGS sequence"/>
</dbReference>
<reference evidence="1" key="1">
    <citation type="submission" date="2020-11" db="EMBL/GenBank/DDBJ databases">
        <authorList>
            <consortium name="DOE Joint Genome Institute"/>
            <person name="Ahrendt S."/>
            <person name="Riley R."/>
            <person name="Andreopoulos W."/>
            <person name="Labutti K."/>
            <person name="Pangilinan J."/>
            <person name="Ruiz-Duenas F.J."/>
            <person name="Barrasa J.M."/>
            <person name="Sanchez-Garcia M."/>
            <person name="Camarero S."/>
            <person name="Miyauchi S."/>
            <person name="Serrano A."/>
            <person name="Linde D."/>
            <person name="Babiker R."/>
            <person name="Drula E."/>
            <person name="Ayuso-Fernandez I."/>
            <person name="Pacheco R."/>
            <person name="Padilla G."/>
            <person name="Ferreira P."/>
            <person name="Barriuso J."/>
            <person name="Kellner H."/>
            <person name="Castanera R."/>
            <person name="Alfaro M."/>
            <person name="Ramirez L."/>
            <person name="Pisabarro A.G."/>
            <person name="Kuo A."/>
            <person name="Tritt A."/>
            <person name="Lipzen A."/>
            <person name="He G."/>
            <person name="Yan M."/>
            <person name="Ng V."/>
            <person name="Cullen D."/>
            <person name="Martin F."/>
            <person name="Rosso M.-N."/>
            <person name="Henrissat B."/>
            <person name="Hibbett D."/>
            <person name="Martinez A.T."/>
            <person name="Grigoriev I.V."/>
        </authorList>
    </citation>
    <scope>NUCLEOTIDE SEQUENCE</scope>
    <source>
        <strain evidence="1">CIRM-BRFM 674</strain>
    </source>
</reference>
<evidence type="ECO:0000313" key="1">
    <source>
        <dbReference type="EMBL" id="KAF9476452.1"/>
    </source>
</evidence>
<protein>
    <submittedName>
        <fullName evidence="1">Uncharacterized protein</fullName>
    </submittedName>
</protein>